<comment type="caution">
    <text evidence="3">The sequence shown here is derived from an EMBL/GenBank/DDBJ whole genome shotgun (WGS) entry which is preliminary data.</text>
</comment>
<sequence>MPAAHLTEFGAHLVGEPAAGLRAQQRAVESVVLGDVLEEGDPAVFLTLGKSDEQRGQRLVEDLLGEVVLVPVVAVECGQSAKALGVRVIGSAGPGKLQAVREFGADEAVEYGTWSGDASVVLDAVGGKIGEQAIATATDRVGIYGFASGAWPTLDAAMIAERGLTVIGPFAKLRSRTPAEQSADVAKAMTSGLVPRIHAVYPLEDAAQAHTDLEERRNIGTVLLSVK</sequence>
<evidence type="ECO:0000256" key="2">
    <source>
        <dbReference type="ARBA" id="ARBA00023002"/>
    </source>
</evidence>
<reference evidence="3 4" key="1">
    <citation type="submission" date="2021-03" db="EMBL/GenBank/DDBJ databases">
        <title>Sequencing the genomes of 1000 actinobacteria strains.</title>
        <authorList>
            <person name="Klenk H.-P."/>
        </authorList>
    </citation>
    <scope>NUCLEOTIDE SEQUENCE [LARGE SCALE GENOMIC DNA]</scope>
    <source>
        <strain evidence="3 4">DSM 46670</strain>
    </source>
</reference>
<dbReference type="SUPFAM" id="SSF51735">
    <property type="entry name" value="NAD(P)-binding Rossmann-fold domains"/>
    <property type="match status" value="1"/>
</dbReference>
<keyword evidence="1" id="KW-0521">NADP</keyword>
<evidence type="ECO:0000313" key="3">
    <source>
        <dbReference type="EMBL" id="MBP2322051.1"/>
    </source>
</evidence>
<organism evidence="3 4">
    <name type="scientific">Kibdelosporangium banguiense</name>
    <dbReference type="NCBI Taxonomy" id="1365924"/>
    <lineage>
        <taxon>Bacteria</taxon>
        <taxon>Bacillati</taxon>
        <taxon>Actinomycetota</taxon>
        <taxon>Actinomycetes</taxon>
        <taxon>Pseudonocardiales</taxon>
        <taxon>Pseudonocardiaceae</taxon>
        <taxon>Kibdelosporangium</taxon>
    </lineage>
</organism>
<gene>
    <name evidence="3" type="ORF">JOF56_002436</name>
</gene>
<dbReference type="EMBL" id="JAGINW010000001">
    <property type="protein sequence ID" value="MBP2322051.1"/>
    <property type="molecule type" value="Genomic_DNA"/>
</dbReference>
<dbReference type="Proteomes" id="UP001519332">
    <property type="component" value="Unassembled WGS sequence"/>
</dbReference>
<accession>A0ABS4TC89</accession>
<evidence type="ECO:0008006" key="5">
    <source>
        <dbReference type="Google" id="ProtNLM"/>
    </source>
</evidence>
<proteinExistence type="predicted"/>
<evidence type="ECO:0000313" key="4">
    <source>
        <dbReference type="Proteomes" id="UP001519332"/>
    </source>
</evidence>
<evidence type="ECO:0000256" key="1">
    <source>
        <dbReference type="ARBA" id="ARBA00022857"/>
    </source>
</evidence>
<keyword evidence="2" id="KW-0560">Oxidoreductase</keyword>
<name>A0ABS4TC89_9PSEU</name>
<dbReference type="PANTHER" id="PTHR48106">
    <property type="entry name" value="QUINONE OXIDOREDUCTASE PIG3-RELATED"/>
    <property type="match status" value="1"/>
</dbReference>
<dbReference type="RefSeq" id="WP_209637269.1">
    <property type="nucleotide sequence ID" value="NZ_JAGINW010000001.1"/>
</dbReference>
<protein>
    <recommendedName>
        <fullName evidence="5">Zinc-binding dehydrogenase</fullName>
    </recommendedName>
</protein>
<dbReference type="Pfam" id="PF13602">
    <property type="entry name" value="ADH_zinc_N_2"/>
    <property type="match status" value="1"/>
</dbReference>
<keyword evidence="4" id="KW-1185">Reference proteome</keyword>
<dbReference type="Gene3D" id="3.90.180.10">
    <property type="entry name" value="Medium-chain alcohol dehydrogenases, catalytic domain"/>
    <property type="match status" value="1"/>
</dbReference>
<dbReference type="Gene3D" id="3.40.50.720">
    <property type="entry name" value="NAD(P)-binding Rossmann-like Domain"/>
    <property type="match status" value="1"/>
</dbReference>
<dbReference type="InterPro" id="IPR036291">
    <property type="entry name" value="NAD(P)-bd_dom_sf"/>
</dbReference>